<evidence type="ECO:0000313" key="2">
    <source>
        <dbReference type="Proteomes" id="UP001500827"/>
    </source>
</evidence>
<dbReference type="EMBL" id="BAABBM010000001">
    <property type="protein sequence ID" value="GAA3902093.1"/>
    <property type="molecule type" value="Genomic_DNA"/>
</dbReference>
<organism evidence="1 2">
    <name type="scientific">Sphingomonas limnosediminicola</name>
    <dbReference type="NCBI Taxonomy" id="940133"/>
    <lineage>
        <taxon>Bacteria</taxon>
        <taxon>Pseudomonadati</taxon>
        <taxon>Pseudomonadota</taxon>
        <taxon>Alphaproteobacteria</taxon>
        <taxon>Sphingomonadales</taxon>
        <taxon>Sphingomonadaceae</taxon>
        <taxon>Sphingomonas</taxon>
    </lineage>
</organism>
<dbReference type="RefSeq" id="WP_344699640.1">
    <property type="nucleotide sequence ID" value="NZ_BAABBM010000001.1"/>
</dbReference>
<sequence>MTAGASNEIDQAELDRYEIVRVPAEVFLWGGYRYSNARDALAAARRNAK</sequence>
<proteinExistence type="predicted"/>
<comment type="caution">
    <text evidence="1">The sequence shown here is derived from an EMBL/GenBank/DDBJ whole genome shotgun (WGS) entry which is preliminary data.</text>
</comment>
<dbReference type="Proteomes" id="UP001500827">
    <property type="component" value="Unassembled WGS sequence"/>
</dbReference>
<protein>
    <submittedName>
        <fullName evidence="1">Uncharacterized protein</fullName>
    </submittedName>
</protein>
<keyword evidence="2" id="KW-1185">Reference proteome</keyword>
<gene>
    <name evidence="1" type="ORF">GCM10022276_21020</name>
</gene>
<accession>A0ABP7LM78</accession>
<evidence type="ECO:0000313" key="1">
    <source>
        <dbReference type="EMBL" id="GAA3902093.1"/>
    </source>
</evidence>
<name>A0ABP7LM78_9SPHN</name>
<reference evidence="2" key="1">
    <citation type="journal article" date="2019" name="Int. J. Syst. Evol. Microbiol.">
        <title>The Global Catalogue of Microorganisms (GCM) 10K type strain sequencing project: providing services to taxonomists for standard genome sequencing and annotation.</title>
        <authorList>
            <consortium name="The Broad Institute Genomics Platform"/>
            <consortium name="The Broad Institute Genome Sequencing Center for Infectious Disease"/>
            <person name="Wu L."/>
            <person name="Ma J."/>
        </authorList>
    </citation>
    <scope>NUCLEOTIDE SEQUENCE [LARGE SCALE GENOMIC DNA]</scope>
    <source>
        <strain evidence="2">JCM 17543</strain>
    </source>
</reference>